<sequence>MKRYLDGKQNDGDFIYNPDENVLNWKALPKEIIGLSVGSVCSGIKREQRTVRINAYAQMLLPAILFPLSYWKINKAQNLQKYQEAPGHLLQSEECVDEHGSF</sequence>
<name>A0A085NEN5_9BILA</name>
<evidence type="ECO:0000313" key="3">
    <source>
        <dbReference type="Proteomes" id="UP000030764"/>
    </source>
</evidence>
<protein>
    <submittedName>
        <fullName evidence="2">Uncharacterized protein</fullName>
    </submittedName>
</protein>
<gene>
    <name evidence="1" type="ORF">M513_02821</name>
    <name evidence="2" type="ORF">M514_02821</name>
</gene>
<evidence type="ECO:0000313" key="2">
    <source>
        <dbReference type="EMBL" id="KFD67931.1"/>
    </source>
</evidence>
<evidence type="ECO:0000313" key="1">
    <source>
        <dbReference type="EMBL" id="KFD56366.1"/>
    </source>
</evidence>
<organism evidence="2">
    <name type="scientific">Trichuris suis</name>
    <name type="common">pig whipworm</name>
    <dbReference type="NCBI Taxonomy" id="68888"/>
    <lineage>
        <taxon>Eukaryota</taxon>
        <taxon>Metazoa</taxon>
        <taxon>Ecdysozoa</taxon>
        <taxon>Nematoda</taxon>
        <taxon>Enoplea</taxon>
        <taxon>Dorylaimia</taxon>
        <taxon>Trichinellida</taxon>
        <taxon>Trichuridae</taxon>
        <taxon>Trichuris</taxon>
    </lineage>
</organism>
<proteinExistence type="predicted"/>
<reference evidence="2 3" key="1">
    <citation type="journal article" date="2014" name="Nat. Genet.">
        <title>Genome and transcriptome of the porcine whipworm Trichuris suis.</title>
        <authorList>
            <person name="Jex A.R."/>
            <person name="Nejsum P."/>
            <person name="Schwarz E.M."/>
            <person name="Hu L."/>
            <person name="Young N.D."/>
            <person name="Hall R.S."/>
            <person name="Korhonen P.K."/>
            <person name="Liao S."/>
            <person name="Thamsborg S."/>
            <person name="Xia J."/>
            <person name="Xu P."/>
            <person name="Wang S."/>
            <person name="Scheerlinck J.P."/>
            <person name="Hofmann A."/>
            <person name="Sternberg P.W."/>
            <person name="Wang J."/>
            <person name="Gasser R.B."/>
        </authorList>
    </citation>
    <scope>NUCLEOTIDE SEQUENCE [LARGE SCALE GENOMIC DNA]</scope>
    <source>
        <strain evidence="2">DCEP-RM93F</strain>
        <strain evidence="1">DCEP-RM93M</strain>
    </source>
</reference>
<accession>A0A085NEN5</accession>
<dbReference type="Proteomes" id="UP000030758">
    <property type="component" value="Unassembled WGS sequence"/>
</dbReference>
<dbReference type="EMBL" id="KL363194">
    <property type="protein sequence ID" value="KFD56366.1"/>
    <property type="molecule type" value="Genomic_DNA"/>
</dbReference>
<dbReference type="Proteomes" id="UP000030764">
    <property type="component" value="Unassembled WGS sequence"/>
</dbReference>
<keyword evidence="3" id="KW-1185">Reference proteome</keyword>
<dbReference type="EMBL" id="KL367509">
    <property type="protein sequence ID" value="KFD67931.1"/>
    <property type="molecule type" value="Genomic_DNA"/>
</dbReference>
<dbReference type="AlphaFoldDB" id="A0A085NEN5"/>